<dbReference type="CDD" id="cd07783">
    <property type="entry name" value="ASKHA_NBD_FGGY_SePSK_AtXK1-like"/>
    <property type="match status" value="1"/>
</dbReference>
<proteinExistence type="inferred from homology"/>
<evidence type="ECO:0000256" key="1">
    <source>
        <dbReference type="ARBA" id="ARBA00009156"/>
    </source>
</evidence>
<protein>
    <submittedName>
        <fullName evidence="6">FGGY-family carbohydrate kinase</fullName>
    </submittedName>
</protein>
<evidence type="ECO:0000313" key="7">
    <source>
        <dbReference type="Proteomes" id="UP001303701"/>
    </source>
</evidence>
<dbReference type="InterPro" id="IPR043129">
    <property type="entry name" value="ATPase_NBD"/>
</dbReference>
<dbReference type="GeneID" id="301124590"/>
<evidence type="ECO:0000256" key="2">
    <source>
        <dbReference type="ARBA" id="ARBA00022679"/>
    </source>
</evidence>
<evidence type="ECO:0000259" key="5">
    <source>
        <dbReference type="Pfam" id="PF02782"/>
    </source>
</evidence>
<dbReference type="InterPro" id="IPR018485">
    <property type="entry name" value="FGGY_C"/>
</dbReference>
<dbReference type="Gene3D" id="3.30.420.40">
    <property type="match status" value="2"/>
</dbReference>
<evidence type="ECO:0000313" key="6">
    <source>
        <dbReference type="EMBL" id="WNF33393.1"/>
    </source>
</evidence>
<evidence type="ECO:0000256" key="3">
    <source>
        <dbReference type="ARBA" id="ARBA00022777"/>
    </source>
</evidence>
<dbReference type="PIRSF" id="PIRSF000538">
    <property type="entry name" value="GlpK"/>
    <property type="match status" value="1"/>
</dbReference>
<dbReference type="InterPro" id="IPR000577">
    <property type="entry name" value="Carb_kinase_FGGY"/>
</dbReference>
<organism evidence="6 7">
    <name type="scientific">Aeribacillus composti</name>
    <dbReference type="NCBI Taxonomy" id="1868734"/>
    <lineage>
        <taxon>Bacteria</taxon>
        <taxon>Bacillati</taxon>
        <taxon>Bacillota</taxon>
        <taxon>Bacilli</taxon>
        <taxon>Bacillales</taxon>
        <taxon>Bacillaceae</taxon>
        <taxon>Aeribacillus</taxon>
    </lineage>
</organism>
<gene>
    <name evidence="6" type="ORF">RI196_01395</name>
</gene>
<dbReference type="SUPFAM" id="SSF53067">
    <property type="entry name" value="Actin-like ATPase domain"/>
    <property type="match status" value="2"/>
</dbReference>
<reference evidence="6 7" key="1">
    <citation type="submission" date="2023-09" db="EMBL/GenBank/DDBJ databases">
        <title>Different Types of Thermotolerant Ring-Cleaving Dioxygenases derived from Aeribacillus composti HB-1 applied for multiple aromatic hydrocarbons removal.</title>
        <authorList>
            <person name="Cao L."/>
            <person name="Li M."/>
            <person name="Ma T."/>
        </authorList>
    </citation>
    <scope>NUCLEOTIDE SEQUENCE [LARGE SCALE GENOMIC DNA]</scope>
    <source>
        <strain evidence="6 7">HB-1</strain>
    </source>
</reference>
<keyword evidence="7" id="KW-1185">Reference proteome</keyword>
<evidence type="ECO:0000259" key="4">
    <source>
        <dbReference type="Pfam" id="PF00370"/>
    </source>
</evidence>
<feature type="domain" description="Carbohydrate kinase FGGY N-terminal" evidence="4">
    <location>
        <begin position="14"/>
        <end position="254"/>
    </location>
</feature>
<sequence>MAEVDEMNKSQPIFIGIDIGTQGIRTIAIGYNGTIYAASTVTFNLAKGNELRMEQSPFMWWQHTGESIRQVANSLKEQKILNQVVSLSVTSTSGTVIPLDKQYEPLYNALMYSDSRSESEAALCREAAFAAGHYTAFSSSYGLPKIVWFHKHFPQIAKDVCLWAHPTDYIIGKLTGKWGITDYTSAFKSGYDLNNEKWPEYIEKTLKIPVKSLPIVLPSGTFAGNVSKECMEETGLPENVSVTLGLTDGCASQFASGSLSPGNWNTTIGTTLVIKGITYEPIIDEKGILYNHRHPDGYWMPGGASNTGGDWISIDYSKDELAYLNSKAYEYFPSRWISYPLRQKGERFPFAFPDIQGFDEPGLTKEQLFISRLEGVAYLERMAYEMIEKLSSEKVRAVFTAGGGSSSDVWLTIRSNVLKKPIIKMKHSDGAIGAAIVAASSYFGSIQDAGENMLKREKEVMFEEHISEQYEEGYERFIQALKKRGVVL</sequence>
<feature type="domain" description="Carbohydrate kinase FGGY C-terminal" evidence="5">
    <location>
        <begin position="266"/>
        <end position="441"/>
    </location>
</feature>
<dbReference type="GO" id="GO:0016301">
    <property type="term" value="F:kinase activity"/>
    <property type="evidence" value="ECO:0007669"/>
    <property type="project" value="UniProtKB-KW"/>
</dbReference>
<dbReference type="PANTHER" id="PTHR43095">
    <property type="entry name" value="SUGAR KINASE"/>
    <property type="match status" value="1"/>
</dbReference>
<dbReference type="InterPro" id="IPR018484">
    <property type="entry name" value="FGGY_N"/>
</dbReference>
<dbReference type="InterPro" id="IPR050406">
    <property type="entry name" value="FGGY_Carb_Kinase"/>
</dbReference>
<comment type="similarity">
    <text evidence="1">Belongs to the FGGY kinase family.</text>
</comment>
<keyword evidence="2" id="KW-0808">Transferase</keyword>
<dbReference type="RefSeq" id="WP_311066769.1">
    <property type="nucleotide sequence ID" value="NZ_CP134501.1"/>
</dbReference>
<dbReference type="Pfam" id="PF02782">
    <property type="entry name" value="FGGY_C"/>
    <property type="match status" value="1"/>
</dbReference>
<accession>A0ABY9WBI4</accession>
<keyword evidence="3 6" id="KW-0418">Kinase</keyword>
<dbReference type="Pfam" id="PF00370">
    <property type="entry name" value="FGGY_N"/>
    <property type="match status" value="1"/>
</dbReference>
<name>A0ABY9WBI4_9BACI</name>
<dbReference type="EMBL" id="CP134501">
    <property type="protein sequence ID" value="WNF33393.1"/>
    <property type="molecule type" value="Genomic_DNA"/>
</dbReference>
<dbReference type="Proteomes" id="UP001303701">
    <property type="component" value="Chromosome"/>
</dbReference>